<feature type="compositionally biased region" description="Basic and acidic residues" evidence="2">
    <location>
        <begin position="326"/>
        <end position="345"/>
    </location>
</feature>
<feature type="compositionally biased region" description="Basic and acidic residues" evidence="2">
    <location>
        <begin position="835"/>
        <end position="848"/>
    </location>
</feature>
<protein>
    <submittedName>
        <fullName evidence="3">Uncharacterized protein</fullName>
    </submittedName>
</protein>
<feature type="region of interest" description="Disordered" evidence="2">
    <location>
        <begin position="653"/>
        <end position="970"/>
    </location>
</feature>
<feature type="compositionally biased region" description="Basic residues" evidence="2">
    <location>
        <begin position="226"/>
        <end position="235"/>
    </location>
</feature>
<feature type="compositionally biased region" description="Polar residues" evidence="2">
    <location>
        <begin position="365"/>
        <end position="382"/>
    </location>
</feature>
<dbReference type="VEuPathDB" id="FungiDB:CC1G_12892"/>
<feature type="coiled-coil region" evidence="1">
    <location>
        <begin position="472"/>
        <end position="506"/>
    </location>
</feature>
<keyword evidence="4" id="KW-1185">Reference proteome</keyword>
<dbReference type="Proteomes" id="UP000001861">
    <property type="component" value="Unassembled WGS sequence"/>
</dbReference>
<gene>
    <name evidence="3" type="ORF">CC1G_12892</name>
</gene>
<accession>A8PHW5</accession>
<organism evidence="3 4">
    <name type="scientific">Coprinopsis cinerea (strain Okayama-7 / 130 / ATCC MYA-4618 / FGSC 9003)</name>
    <name type="common">Inky cap fungus</name>
    <name type="synonym">Hormographiella aspergillata</name>
    <dbReference type="NCBI Taxonomy" id="240176"/>
    <lineage>
        <taxon>Eukaryota</taxon>
        <taxon>Fungi</taxon>
        <taxon>Dikarya</taxon>
        <taxon>Basidiomycota</taxon>
        <taxon>Agaricomycotina</taxon>
        <taxon>Agaricomycetes</taxon>
        <taxon>Agaricomycetidae</taxon>
        <taxon>Agaricales</taxon>
        <taxon>Agaricineae</taxon>
        <taxon>Psathyrellaceae</taxon>
        <taxon>Coprinopsis</taxon>
    </lineage>
</organism>
<evidence type="ECO:0000313" key="3">
    <source>
        <dbReference type="EMBL" id="EAU80346.2"/>
    </source>
</evidence>
<feature type="compositionally biased region" description="Polar residues" evidence="2">
    <location>
        <begin position="767"/>
        <end position="782"/>
    </location>
</feature>
<reference evidence="3 4" key="1">
    <citation type="journal article" date="2010" name="Proc. Natl. Acad. Sci. U.S.A.">
        <title>Insights into evolution of multicellular fungi from the assembled chromosomes of the mushroom Coprinopsis cinerea (Coprinus cinereus).</title>
        <authorList>
            <person name="Stajich J.E."/>
            <person name="Wilke S.K."/>
            <person name="Ahren D."/>
            <person name="Au C.H."/>
            <person name="Birren B.W."/>
            <person name="Borodovsky M."/>
            <person name="Burns C."/>
            <person name="Canback B."/>
            <person name="Casselton L.A."/>
            <person name="Cheng C.K."/>
            <person name="Deng J."/>
            <person name="Dietrich F.S."/>
            <person name="Fargo D.C."/>
            <person name="Farman M.L."/>
            <person name="Gathman A.C."/>
            <person name="Goldberg J."/>
            <person name="Guigo R."/>
            <person name="Hoegger P.J."/>
            <person name="Hooker J.B."/>
            <person name="Huggins A."/>
            <person name="James T.Y."/>
            <person name="Kamada T."/>
            <person name="Kilaru S."/>
            <person name="Kodira C."/>
            <person name="Kues U."/>
            <person name="Kupfer D."/>
            <person name="Kwan H.S."/>
            <person name="Lomsadze A."/>
            <person name="Li W."/>
            <person name="Lilly W.W."/>
            <person name="Ma L.J."/>
            <person name="Mackey A.J."/>
            <person name="Manning G."/>
            <person name="Martin F."/>
            <person name="Muraguchi H."/>
            <person name="Natvig D.O."/>
            <person name="Palmerini H."/>
            <person name="Ramesh M.A."/>
            <person name="Rehmeyer C.J."/>
            <person name="Roe B.A."/>
            <person name="Shenoy N."/>
            <person name="Stanke M."/>
            <person name="Ter-Hovhannisyan V."/>
            <person name="Tunlid A."/>
            <person name="Velagapudi R."/>
            <person name="Vision T.J."/>
            <person name="Zeng Q."/>
            <person name="Zolan M.E."/>
            <person name="Pukkila P.J."/>
        </authorList>
    </citation>
    <scope>NUCLEOTIDE SEQUENCE [LARGE SCALE GENOMIC DNA]</scope>
    <source>
        <strain evidence="4">Okayama-7 / 130 / ATCC MYA-4618 / FGSC 9003</strain>
    </source>
</reference>
<proteinExistence type="predicted"/>
<dbReference type="KEGG" id="cci:CC1G_12892"/>
<keyword evidence="1" id="KW-0175">Coiled coil</keyword>
<sequence length="970" mass="104196">MSTPKPVTPEISPIEALEALQFLLKQAATWGPGESHLKYKELLAFLSRFVRHSIGTHYDTSRLGKSVKAWFRFLNAGDAVLREPSLLEVTMFHQKPYIKSTPPDVDIDDILKRYNSIQSQKEPPVKGPSQQAKNAKEQERKDDKPGPSTDTAPHSRPSKRKAHPAEDVSAKPSAPVEPPGKSDAKVKRRKVGDTDSVSKSDKKRPLSTIEEDSEADSTVQPEATAPKRRRRRKNAPRREMPDGFYDAPEPCAPCVESDQPCWIRRPNIGCYRCKDLLKRGRCPLSGTHRTRVADTEAALKQEQAAPQVDATPRAEDVTPAVNPLNESRKNQDIPKISGTDHDSRRLSPQPAKADIPAKPKGLPPSISQATIPSRDVTGQSTAVADRPPPASTPVGPTEGDVDAATSSGSKQQATRRVRPASPTELLTDSALHDLNVLGNRVFQVESSTVENQATLGALERFVEAHCDDATKLVNHERRIAQLESGLAEATKTLASYRQELDDANSRVRDQSTIISQYRTGLNLMLNALHAAVMPPRCAHGVDPSAPLTHVNPKHVDLGNPSVSAAIPRRHVDAISLSSGVDSHPASPRTGTHLDALIPMLSQVQANLIDLPPHLQSPNLNARAFRQNAAQLGISSDQLSGAFYTNGHNVCDRPEEWGIQGSKTRPQSSRQSDRSNTSNTTSHPDPLLAANRAVRDDDKPPSGPPDPSFRPQVVDKPASATGSLAQRSNTSNTSTPSHPDILHAPNRTVPDSGSPDPSFRHHVVDKPASTTGSLAEPSASLNPDVSFPNAAGSTAIHPGVPFSPPNDNPSSPRQSPSPTGGHTTSTANSPTPSRPASEDSKPLREDIFKNQDGPTPAAAVPSDDVSESQGRSTPIAEQPSDDVSKIEEGSSAAAEQPSHSERSTHNHQGGDRGPTGKNSEVRLDVDPGAIIGGGRVGPYTRGMSRRSVEPSADTASSQPYPCSKVRSTLKK</sequence>
<dbReference type="GeneID" id="6018180"/>
<dbReference type="AlphaFoldDB" id="A8PHW5"/>
<dbReference type="HOGENOM" id="CLU_277983_0_0_1"/>
<dbReference type="InParanoid" id="A8PHW5"/>
<feature type="region of interest" description="Disordered" evidence="2">
    <location>
        <begin position="282"/>
        <end position="423"/>
    </location>
</feature>
<feature type="compositionally biased region" description="Basic and acidic residues" evidence="2">
    <location>
        <begin position="897"/>
        <end position="909"/>
    </location>
</feature>
<feature type="compositionally biased region" description="Low complexity" evidence="2">
    <location>
        <begin position="807"/>
        <end position="825"/>
    </location>
</feature>
<evidence type="ECO:0000256" key="2">
    <source>
        <dbReference type="SAM" id="MobiDB-lite"/>
    </source>
</evidence>
<feature type="compositionally biased region" description="Basic and acidic residues" evidence="2">
    <location>
        <begin position="180"/>
        <end position="204"/>
    </location>
</feature>
<feature type="compositionally biased region" description="Polar residues" evidence="2">
    <location>
        <begin position="660"/>
        <end position="682"/>
    </location>
</feature>
<dbReference type="OMA" id="YDRWYGS"/>
<feature type="region of interest" description="Disordered" evidence="2">
    <location>
        <begin position="117"/>
        <end position="250"/>
    </location>
</feature>
<feature type="compositionally biased region" description="Basic and acidic residues" evidence="2">
    <location>
        <begin position="134"/>
        <end position="145"/>
    </location>
</feature>
<dbReference type="RefSeq" id="XP_001841477.2">
    <property type="nucleotide sequence ID" value="XM_001841425.2"/>
</dbReference>
<evidence type="ECO:0000313" key="4">
    <source>
        <dbReference type="Proteomes" id="UP000001861"/>
    </source>
</evidence>
<evidence type="ECO:0000256" key="1">
    <source>
        <dbReference type="SAM" id="Coils"/>
    </source>
</evidence>
<name>A8PHW5_COPC7</name>
<comment type="caution">
    <text evidence="3">The sequence shown here is derived from an EMBL/GenBank/DDBJ whole genome shotgun (WGS) entry which is preliminary data.</text>
</comment>
<dbReference type="EMBL" id="AACS02000011">
    <property type="protein sequence ID" value="EAU80346.2"/>
    <property type="molecule type" value="Genomic_DNA"/>
</dbReference>